<dbReference type="HAMAP" id="MF_01007">
    <property type="entry name" value="16SrRNA_methyltr_H"/>
    <property type="match status" value="1"/>
</dbReference>
<feature type="region of interest" description="Disordered" evidence="7">
    <location>
        <begin position="293"/>
        <end position="323"/>
    </location>
</feature>
<feature type="binding site" evidence="6">
    <location>
        <position position="105"/>
    </location>
    <ligand>
        <name>S-adenosyl-L-methionine</name>
        <dbReference type="ChEBI" id="CHEBI:59789"/>
    </ligand>
</feature>
<comment type="function">
    <text evidence="6">Specifically methylates the N4 position of cytidine in position 1402 (C1402) of 16S rRNA.</text>
</comment>
<dbReference type="GO" id="GO:0070475">
    <property type="term" value="P:rRNA base methylation"/>
    <property type="evidence" value="ECO:0007669"/>
    <property type="project" value="UniProtKB-UniRule"/>
</dbReference>
<keyword evidence="6" id="KW-0963">Cytoplasm</keyword>
<proteinExistence type="inferred from homology"/>
<feature type="binding site" evidence="6">
    <location>
        <begin position="39"/>
        <end position="41"/>
    </location>
    <ligand>
        <name>S-adenosyl-L-methionine</name>
        <dbReference type="ChEBI" id="CHEBI:59789"/>
    </ligand>
</feature>
<feature type="binding site" evidence="6">
    <location>
        <position position="84"/>
    </location>
    <ligand>
        <name>S-adenosyl-L-methionine</name>
        <dbReference type="ChEBI" id="CHEBI:59789"/>
    </ligand>
</feature>
<dbReference type="Pfam" id="PF01795">
    <property type="entry name" value="Methyltransf_5"/>
    <property type="match status" value="1"/>
</dbReference>
<keyword evidence="9" id="KW-1185">Reference proteome</keyword>
<feature type="binding site" evidence="6">
    <location>
        <position position="112"/>
    </location>
    <ligand>
        <name>S-adenosyl-L-methionine</name>
        <dbReference type="ChEBI" id="CHEBI:59789"/>
    </ligand>
</feature>
<feature type="binding site" evidence="6">
    <location>
        <position position="57"/>
    </location>
    <ligand>
        <name>S-adenosyl-L-methionine</name>
        <dbReference type="ChEBI" id="CHEBI:59789"/>
    </ligand>
</feature>
<dbReference type="GO" id="GO:0071424">
    <property type="term" value="F:rRNA (cytosine-N4-)-methyltransferase activity"/>
    <property type="evidence" value="ECO:0007669"/>
    <property type="project" value="UniProtKB-UniRule"/>
</dbReference>
<comment type="similarity">
    <text evidence="1 6">Belongs to the methyltransferase superfamily. RsmH family.</text>
</comment>
<dbReference type="EMBL" id="CP023737">
    <property type="protein sequence ID" value="ATQ70337.1"/>
    <property type="molecule type" value="Genomic_DNA"/>
</dbReference>
<dbReference type="KEGG" id="mtw:CQW49_11190"/>
<dbReference type="PANTHER" id="PTHR11265">
    <property type="entry name" value="S-ADENOSYL-METHYLTRANSFERASE MRAW"/>
    <property type="match status" value="1"/>
</dbReference>
<dbReference type="EC" id="2.1.1.199" evidence="6"/>
<protein>
    <recommendedName>
        <fullName evidence="6">Ribosomal RNA small subunit methyltransferase H</fullName>
        <ecNumber evidence="6">2.1.1.199</ecNumber>
    </recommendedName>
    <alternativeName>
        <fullName evidence="6">16S rRNA m(4)C1402 methyltransferase</fullName>
    </alternativeName>
    <alternativeName>
        <fullName evidence="6">rRNA (cytosine-N(4)-)-methyltransferase RsmH</fullName>
    </alternativeName>
</protein>
<keyword evidence="3 6" id="KW-0489">Methyltransferase</keyword>
<dbReference type="FunFam" id="1.10.150.170:FF:000003">
    <property type="entry name" value="Ribosomal RNA small subunit methyltransferase H"/>
    <property type="match status" value="1"/>
</dbReference>
<dbReference type="RefSeq" id="WP_004448597.1">
    <property type="nucleotide sequence ID" value="NZ_ADVE02000001.1"/>
</dbReference>
<reference evidence="9" key="1">
    <citation type="submission" date="2017-10" db="EMBL/GenBank/DDBJ databases">
        <title>Completed PacBio SMRT sequence of Methylosinus trichosporium OB3b reveals presence of a third large plasmid.</title>
        <authorList>
            <person name="Charles T.C."/>
            <person name="Lynch M.D.J."/>
            <person name="Heil J.R."/>
            <person name="Cheng J."/>
        </authorList>
    </citation>
    <scope>NUCLEOTIDE SEQUENCE [LARGE SCALE GENOMIC DNA]</scope>
    <source>
        <strain evidence="9">OB3b</strain>
    </source>
</reference>
<evidence type="ECO:0000256" key="1">
    <source>
        <dbReference type="ARBA" id="ARBA00010396"/>
    </source>
</evidence>
<dbReference type="CDD" id="cd02440">
    <property type="entry name" value="AdoMet_MTases"/>
    <property type="match status" value="1"/>
</dbReference>
<dbReference type="InterPro" id="IPR023397">
    <property type="entry name" value="SAM-dep_MeTrfase_MraW_recog"/>
</dbReference>
<dbReference type="Proteomes" id="UP000230709">
    <property type="component" value="Chromosome"/>
</dbReference>
<dbReference type="SUPFAM" id="SSF81799">
    <property type="entry name" value="Putative methyltransferase TM0872, insert domain"/>
    <property type="match status" value="1"/>
</dbReference>
<dbReference type="SUPFAM" id="SSF53335">
    <property type="entry name" value="S-adenosyl-L-methionine-dependent methyltransferases"/>
    <property type="match status" value="1"/>
</dbReference>
<evidence type="ECO:0000256" key="3">
    <source>
        <dbReference type="ARBA" id="ARBA00022603"/>
    </source>
</evidence>
<dbReference type="InterPro" id="IPR002903">
    <property type="entry name" value="RsmH"/>
</dbReference>
<dbReference type="PANTHER" id="PTHR11265:SF0">
    <property type="entry name" value="12S RRNA N4-METHYLCYTIDINE METHYLTRANSFERASE"/>
    <property type="match status" value="1"/>
</dbReference>
<evidence type="ECO:0000256" key="4">
    <source>
        <dbReference type="ARBA" id="ARBA00022679"/>
    </source>
</evidence>
<evidence type="ECO:0000313" key="8">
    <source>
        <dbReference type="EMBL" id="ATQ70337.1"/>
    </source>
</evidence>
<evidence type="ECO:0000256" key="5">
    <source>
        <dbReference type="ARBA" id="ARBA00022691"/>
    </source>
</evidence>
<evidence type="ECO:0000256" key="7">
    <source>
        <dbReference type="SAM" id="MobiDB-lite"/>
    </source>
</evidence>
<keyword evidence="2 6" id="KW-0698">rRNA processing</keyword>
<name>A0A2D2D5N4_METT3</name>
<dbReference type="PIRSF" id="PIRSF004486">
    <property type="entry name" value="MraW"/>
    <property type="match status" value="1"/>
</dbReference>
<keyword evidence="5 6" id="KW-0949">S-adenosyl-L-methionine</keyword>
<comment type="catalytic activity">
    <reaction evidence="6">
        <text>cytidine(1402) in 16S rRNA + S-adenosyl-L-methionine = N(4)-methylcytidine(1402) in 16S rRNA + S-adenosyl-L-homocysteine + H(+)</text>
        <dbReference type="Rhea" id="RHEA:42928"/>
        <dbReference type="Rhea" id="RHEA-COMP:10286"/>
        <dbReference type="Rhea" id="RHEA-COMP:10287"/>
        <dbReference type="ChEBI" id="CHEBI:15378"/>
        <dbReference type="ChEBI" id="CHEBI:57856"/>
        <dbReference type="ChEBI" id="CHEBI:59789"/>
        <dbReference type="ChEBI" id="CHEBI:74506"/>
        <dbReference type="ChEBI" id="CHEBI:82748"/>
        <dbReference type="EC" id="2.1.1.199"/>
    </reaction>
</comment>
<dbReference type="Gene3D" id="3.40.50.150">
    <property type="entry name" value="Vaccinia Virus protein VP39"/>
    <property type="match status" value="1"/>
</dbReference>
<dbReference type="NCBIfam" id="TIGR00006">
    <property type="entry name" value="16S rRNA (cytosine(1402)-N(4))-methyltransferase RsmH"/>
    <property type="match status" value="1"/>
</dbReference>
<dbReference type="STRING" id="595536.GCA_000178815_02928"/>
<evidence type="ECO:0000256" key="2">
    <source>
        <dbReference type="ARBA" id="ARBA00022552"/>
    </source>
</evidence>
<evidence type="ECO:0000313" key="9">
    <source>
        <dbReference type="Proteomes" id="UP000230709"/>
    </source>
</evidence>
<accession>A0A2D2D5N4</accession>
<organism evidence="8 9">
    <name type="scientific">Methylosinus trichosporium (strain ATCC 35070 / NCIMB 11131 / UNIQEM 75 / OB3b)</name>
    <dbReference type="NCBI Taxonomy" id="595536"/>
    <lineage>
        <taxon>Bacteria</taxon>
        <taxon>Pseudomonadati</taxon>
        <taxon>Pseudomonadota</taxon>
        <taxon>Alphaproteobacteria</taxon>
        <taxon>Hyphomicrobiales</taxon>
        <taxon>Methylocystaceae</taxon>
        <taxon>Methylosinus</taxon>
    </lineage>
</organism>
<comment type="subcellular location">
    <subcellularLocation>
        <location evidence="6">Cytoplasm</location>
    </subcellularLocation>
</comment>
<evidence type="ECO:0000256" key="6">
    <source>
        <dbReference type="HAMAP-Rule" id="MF_01007"/>
    </source>
</evidence>
<dbReference type="InterPro" id="IPR029063">
    <property type="entry name" value="SAM-dependent_MTases_sf"/>
</dbReference>
<keyword evidence="4 6" id="KW-0808">Transferase</keyword>
<dbReference type="Gene3D" id="1.10.150.170">
    <property type="entry name" value="Putative methyltransferase TM0872, insert domain"/>
    <property type="match status" value="1"/>
</dbReference>
<sequence>MTMPPEQPMRHIPVLLDEAMAALGPRSGGVYLDATFGAGGYTRALLAHENTRVLALDRDPRAIRDGAALVAAAGGRLTLVEARFSELAQVAGRTGLAPLDGIVADIGVSSMQFDEAERGFSFRNDGPLDMRMEGSGRSAADIVAEAEEEALADILYHYGEERASRRIARAIVHARLERKIETTGALAAIIERAAPGRPGEIHPATKSFQALRIAVNDELGELVAALAGAERALKPGGKLVIVSFHSLEDRIVKQFLAERSGRGETRSRRLPGEPVPPPPTFIVDDFKPLAPSEREIAANPRSRSARLRVATRTDAPPRPVGDALARLARLPERVPRRR</sequence>
<dbReference type="GO" id="GO:0005737">
    <property type="term" value="C:cytoplasm"/>
    <property type="evidence" value="ECO:0007669"/>
    <property type="project" value="UniProtKB-SubCell"/>
</dbReference>
<dbReference type="AlphaFoldDB" id="A0A2D2D5N4"/>
<gene>
    <name evidence="6" type="primary">rsmH</name>
    <name evidence="8" type="ORF">CQW49_11190</name>
</gene>